<evidence type="ECO:0000313" key="5">
    <source>
        <dbReference type="Proteomes" id="UP000831768"/>
    </source>
</evidence>
<feature type="compositionally biased region" description="Polar residues" evidence="1">
    <location>
        <begin position="224"/>
        <end position="238"/>
    </location>
</feature>
<evidence type="ECO:0000256" key="2">
    <source>
        <dbReference type="SAM" id="Phobius"/>
    </source>
</evidence>
<feature type="region of interest" description="Disordered" evidence="1">
    <location>
        <begin position="173"/>
        <end position="242"/>
    </location>
</feature>
<dbReference type="InterPro" id="IPR055706">
    <property type="entry name" value="Slg1/2_DUF7282"/>
</dbReference>
<feature type="region of interest" description="Disordered" evidence="1">
    <location>
        <begin position="295"/>
        <end position="337"/>
    </location>
</feature>
<dbReference type="Proteomes" id="UP000831768">
    <property type="component" value="Chromosome"/>
</dbReference>
<evidence type="ECO:0000259" key="3">
    <source>
        <dbReference type="Pfam" id="PF23951"/>
    </source>
</evidence>
<dbReference type="GeneID" id="71927600"/>
<proteinExistence type="predicted"/>
<dbReference type="KEGG" id="haad:MW046_06095"/>
<feature type="region of interest" description="Disordered" evidence="1">
    <location>
        <begin position="34"/>
        <end position="107"/>
    </location>
</feature>
<accession>A0A8U0A480</accession>
<dbReference type="EMBL" id="CP096019">
    <property type="protein sequence ID" value="UPM44011.1"/>
    <property type="molecule type" value="Genomic_DNA"/>
</dbReference>
<evidence type="ECO:0000313" key="4">
    <source>
        <dbReference type="EMBL" id="UPM44011.1"/>
    </source>
</evidence>
<keyword evidence="2" id="KW-0812">Transmembrane</keyword>
<gene>
    <name evidence="4" type="ORF">MW046_06095</name>
</gene>
<feature type="transmembrane region" description="Helical" evidence="2">
    <location>
        <begin position="12"/>
        <end position="33"/>
    </location>
</feature>
<dbReference type="Pfam" id="PF23951">
    <property type="entry name" value="DUF7282"/>
    <property type="match status" value="1"/>
</dbReference>
<dbReference type="AlphaFoldDB" id="A0A8U0A480"/>
<dbReference type="RefSeq" id="WP_247994668.1">
    <property type="nucleotide sequence ID" value="NZ_CP096019.1"/>
</dbReference>
<protein>
    <recommendedName>
        <fullName evidence="3">DUF7282 domain-containing protein</fullName>
    </recommendedName>
</protein>
<keyword evidence="5" id="KW-1185">Reference proteome</keyword>
<feature type="compositionally biased region" description="Polar residues" evidence="1">
    <location>
        <begin position="295"/>
        <end position="324"/>
    </location>
</feature>
<keyword evidence="2" id="KW-1133">Transmembrane helix</keyword>
<name>A0A8U0A480_9EURY</name>
<feature type="compositionally biased region" description="Gly residues" evidence="1">
    <location>
        <begin position="189"/>
        <end position="219"/>
    </location>
</feature>
<reference evidence="4" key="1">
    <citation type="submission" date="2022-04" db="EMBL/GenBank/DDBJ databases">
        <title>Halocatena sp. nov., isolated from a salt lake.</title>
        <authorList>
            <person name="Cui H.-L."/>
        </authorList>
    </citation>
    <scope>NUCLEOTIDE SEQUENCE</scope>
    <source>
        <strain evidence="4">AD-1</strain>
    </source>
</reference>
<feature type="domain" description="DUF7282" evidence="3">
    <location>
        <begin position="223"/>
        <end position="323"/>
    </location>
</feature>
<sequence length="337" mass="34212">MRYNLTETHIAGIAAAVLAIVIIVVAVGLMSVAQPSDTEGNGTLSPTVGDITEQTSPETHTPGFTPAPTVTSEQTPTSTTEPPSTEPPPKDNEGVDPNKISVTPMCTDSKSGEAWYELSNKNAETATLSFSSTAGGTSDSIAVQGGGGSAEISIPATNGAALVVEFPGIDNGQHSGTSYQPASKACNGGTDGGTDNGTDGGTDNGTDGGTDNGTDGGTGLTPAVTLSDQTPSDDQTVTIDEASLPNGGFVVLSTEDNPRVAASQKLDSGTKKDVTVSLPQKIDEEKTFTAAIYNDTNGNSQLDENDMPYTNQGSVVSDTATVTPGSEEGDGGWFRLD</sequence>
<evidence type="ECO:0000256" key="1">
    <source>
        <dbReference type="SAM" id="MobiDB-lite"/>
    </source>
</evidence>
<organism evidence="4 5">
    <name type="scientific">Halocatena salina</name>
    <dbReference type="NCBI Taxonomy" id="2934340"/>
    <lineage>
        <taxon>Archaea</taxon>
        <taxon>Methanobacteriati</taxon>
        <taxon>Methanobacteriota</taxon>
        <taxon>Stenosarchaea group</taxon>
        <taxon>Halobacteria</taxon>
        <taxon>Halobacteriales</taxon>
        <taxon>Natronomonadaceae</taxon>
        <taxon>Halocatena</taxon>
    </lineage>
</organism>
<feature type="compositionally biased region" description="Polar residues" evidence="1">
    <location>
        <begin position="34"/>
        <end position="59"/>
    </location>
</feature>
<keyword evidence="2" id="KW-0472">Membrane</keyword>
<feature type="compositionally biased region" description="Low complexity" evidence="1">
    <location>
        <begin position="68"/>
        <end position="83"/>
    </location>
</feature>